<reference evidence="1" key="1">
    <citation type="submission" date="2018-05" db="EMBL/GenBank/DDBJ databases">
        <authorList>
            <person name="Lanie J.A."/>
            <person name="Ng W.-L."/>
            <person name="Kazmierczak K.M."/>
            <person name="Andrzejewski T.M."/>
            <person name="Davidsen T.M."/>
            <person name="Wayne K.J."/>
            <person name="Tettelin H."/>
            <person name="Glass J.I."/>
            <person name="Rusch D."/>
            <person name="Podicherti R."/>
            <person name="Tsui H.-C.T."/>
            <person name="Winkler M.E."/>
        </authorList>
    </citation>
    <scope>NUCLEOTIDE SEQUENCE</scope>
</reference>
<gene>
    <name evidence="1" type="ORF">METZ01_LOCUS58166</name>
</gene>
<organism evidence="1">
    <name type="scientific">marine metagenome</name>
    <dbReference type="NCBI Taxonomy" id="408172"/>
    <lineage>
        <taxon>unclassified sequences</taxon>
        <taxon>metagenomes</taxon>
        <taxon>ecological metagenomes</taxon>
    </lineage>
</organism>
<dbReference type="Pfam" id="PF13798">
    <property type="entry name" value="PCYCGC"/>
    <property type="match status" value="1"/>
</dbReference>
<name>A0A381SMQ7_9ZZZZ</name>
<proteinExistence type="predicted"/>
<protein>
    <submittedName>
        <fullName evidence="1">Uncharacterized protein</fullName>
    </submittedName>
</protein>
<accession>A0A381SMQ7</accession>
<dbReference type="InterPro" id="IPR025673">
    <property type="entry name" value="PCYCGC"/>
</dbReference>
<dbReference type="EMBL" id="UINC01003325">
    <property type="protein sequence ID" value="SVA05312.1"/>
    <property type="molecule type" value="Genomic_DNA"/>
</dbReference>
<evidence type="ECO:0000313" key="1">
    <source>
        <dbReference type="EMBL" id="SVA05312.1"/>
    </source>
</evidence>
<dbReference type="AlphaFoldDB" id="A0A381SMQ7"/>
<sequence>MEVIRAVYTFAANHPEVLSYVPCYCGCENFGHGDNHDCFVADRNAEGKVAWEAHGMG</sequence>